<keyword evidence="2" id="KW-0479">Metal-binding</keyword>
<dbReference type="PANTHER" id="PTHR43212">
    <property type="entry name" value="QUERCETIN 2,3-DIOXYGENASE"/>
    <property type="match status" value="1"/>
</dbReference>
<evidence type="ECO:0000256" key="3">
    <source>
        <dbReference type="RuleBase" id="RU003457"/>
    </source>
</evidence>
<organism evidence="6 7">
    <name type="scientific">Jimgerdemannia flammicorona</name>
    <dbReference type="NCBI Taxonomy" id="994334"/>
    <lineage>
        <taxon>Eukaryota</taxon>
        <taxon>Fungi</taxon>
        <taxon>Fungi incertae sedis</taxon>
        <taxon>Mucoromycota</taxon>
        <taxon>Mucoromycotina</taxon>
        <taxon>Endogonomycetes</taxon>
        <taxon>Endogonales</taxon>
        <taxon>Endogonaceae</taxon>
        <taxon>Jimgerdemannia</taxon>
    </lineage>
</organism>
<evidence type="ECO:0000313" key="7">
    <source>
        <dbReference type="Proteomes" id="UP000268093"/>
    </source>
</evidence>
<feature type="binding site" evidence="2">
    <location>
        <position position="87"/>
    </location>
    <ligand>
        <name>Fe cation</name>
        <dbReference type="ChEBI" id="CHEBI:24875"/>
    </ligand>
</feature>
<feature type="binding site" evidence="2">
    <location>
        <position position="85"/>
    </location>
    <ligand>
        <name>Fe cation</name>
        <dbReference type="ChEBI" id="CHEBI:24875"/>
    </ligand>
</feature>
<dbReference type="AlphaFoldDB" id="A0A433DGQ1"/>
<evidence type="ECO:0000256" key="2">
    <source>
        <dbReference type="PIRSR" id="PIRSR006232-1"/>
    </source>
</evidence>
<dbReference type="InterPro" id="IPR003829">
    <property type="entry name" value="Pirin_N_dom"/>
</dbReference>
<comment type="similarity">
    <text evidence="1 3">Belongs to the pirin family.</text>
</comment>
<dbReference type="EMBL" id="RBNI01001755">
    <property type="protein sequence ID" value="RUP50020.1"/>
    <property type="molecule type" value="Genomic_DNA"/>
</dbReference>
<feature type="binding site" evidence="2">
    <location>
        <position position="129"/>
    </location>
    <ligand>
        <name>Fe cation</name>
        <dbReference type="ChEBI" id="CHEBI:24875"/>
    </ligand>
</feature>
<dbReference type="InterPro" id="IPR011051">
    <property type="entry name" value="RmlC_Cupin_sf"/>
</dbReference>
<dbReference type="Proteomes" id="UP000268093">
    <property type="component" value="Unassembled WGS sequence"/>
</dbReference>
<name>A0A433DGQ1_9FUNG</name>
<evidence type="ECO:0000259" key="5">
    <source>
        <dbReference type="Pfam" id="PF17954"/>
    </source>
</evidence>
<feature type="domain" description="Quercetin 2,3-dioxygenase C-terminal cupin" evidence="5">
    <location>
        <begin position="186"/>
        <end position="282"/>
    </location>
</feature>
<dbReference type="OrthoDB" id="10261807at2759"/>
<comment type="cofactor">
    <cofactor evidence="2">
        <name>Fe cation</name>
        <dbReference type="ChEBI" id="CHEBI:24875"/>
    </cofactor>
    <text evidence="2">Binds 1 Fe cation per subunit.</text>
</comment>
<evidence type="ECO:0000256" key="1">
    <source>
        <dbReference type="ARBA" id="ARBA00008416"/>
    </source>
</evidence>
<feature type="domain" description="Pirin N-terminal" evidence="4">
    <location>
        <begin position="37"/>
        <end position="151"/>
    </location>
</feature>
<dbReference type="GO" id="GO:0046872">
    <property type="term" value="F:metal ion binding"/>
    <property type="evidence" value="ECO:0007669"/>
    <property type="project" value="UniProtKB-KW"/>
</dbReference>
<dbReference type="InterPro" id="IPR041602">
    <property type="entry name" value="Quercetinase_C"/>
</dbReference>
<protein>
    <submittedName>
        <fullName evidence="6">RmlC-like cupin domain-containing protein</fullName>
    </submittedName>
</protein>
<dbReference type="Pfam" id="PF02678">
    <property type="entry name" value="Pirin"/>
    <property type="match status" value="1"/>
</dbReference>
<dbReference type="Gene3D" id="2.60.120.10">
    <property type="entry name" value="Jelly Rolls"/>
    <property type="match status" value="2"/>
</dbReference>
<feature type="binding site" evidence="2">
    <location>
        <position position="131"/>
    </location>
    <ligand>
        <name>Fe cation</name>
        <dbReference type="ChEBI" id="CHEBI:24875"/>
    </ligand>
</feature>
<proteinExistence type="inferred from homology"/>
<gene>
    <name evidence="6" type="ORF">BC936DRAFT_140667</name>
</gene>
<evidence type="ECO:0000259" key="4">
    <source>
        <dbReference type="Pfam" id="PF02678"/>
    </source>
</evidence>
<keyword evidence="7" id="KW-1185">Reference proteome</keyword>
<keyword evidence="2" id="KW-0408">Iron</keyword>
<dbReference type="PIRSF" id="PIRSF006232">
    <property type="entry name" value="Pirin"/>
    <property type="match status" value="1"/>
</dbReference>
<dbReference type="Pfam" id="PF17954">
    <property type="entry name" value="Pirin_C_2"/>
    <property type="match status" value="1"/>
</dbReference>
<evidence type="ECO:0000313" key="6">
    <source>
        <dbReference type="EMBL" id="RUP50020.1"/>
    </source>
</evidence>
<dbReference type="CDD" id="cd02910">
    <property type="entry name" value="cupin_Yhhw_N"/>
    <property type="match status" value="1"/>
</dbReference>
<dbReference type="SUPFAM" id="SSF51182">
    <property type="entry name" value="RmlC-like cupins"/>
    <property type="match status" value="1"/>
</dbReference>
<accession>A0A433DGQ1</accession>
<reference evidence="6 7" key="1">
    <citation type="journal article" date="2018" name="New Phytol.">
        <title>Phylogenomics of Endogonaceae and evolution of mycorrhizas within Mucoromycota.</title>
        <authorList>
            <person name="Chang Y."/>
            <person name="Desiro A."/>
            <person name="Na H."/>
            <person name="Sandor L."/>
            <person name="Lipzen A."/>
            <person name="Clum A."/>
            <person name="Barry K."/>
            <person name="Grigoriev I.V."/>
            <person name="Martin F.M."/>
            <person name="Stajich J.E."/>
            <person name="Smith M.E."/>
            <person name="Bonito G."/>
            <person name="Spatafora J.W."/>
        </authorList>
    </citation>
    <scope>NUCLEOTIDE SEQUENCE [LARGE SCALE GENOMIC DNA]</scope>
    <source>
        <strain evidence="6 7">GMNB39</strain>
    </source>
</reference>
<comment type="caution">
    <text evidence="6">The sequence shown here is derived from an EMBL/GenBank/DDBJ whole genome shotgun (WGS) entry which is preliminary data.</text>
</comment>
<dbReference type="PANTHER" id="PTHR43212:SF3">
    <property type="entry name" value="QUERCETIN 2,3-DIOXYGENASE"/>
    <property type="match status" value="1"/>
</dbReference>
<sequence length="283" mass="31788">MVSWFKEHTHQRSHHYLFPSRNLSSPMPTIQLRPSSARGHGRQNWLEAYHTFSFARYRDPQHNGFGALRVINEDVIAPGSGFGEHPHREMEIFTYIIEGAVEHQDSLSNTEILQRGDLQFTSSGKGIWHSESNASKDRNHGTPLKALQVWIRPSTSELEPAYYTEHFSDADKHNTLCHMISPVGQHAEGTVPINANAHVYAAIVEPGREVVHRVQGMEGKRRKVYVHVLMDGNTGAVRVEVEGGEEVLRGGDGAYVRGVEEGDEVRFKSTGEGRVEFLVFDLA</sequence>
<dbReference type="InterPro" id="IPR012093">
    <property type="entry name" value="Pirin"/>
</dbReference>
<dbReference type="InterPro" id="IPR014710">
    <property type="entry name" value="RmlC-like_jellyroll"/>
</dbReference>